<keyword evidence="11 18" id="KW-0812">Transmembrane</keyword>
<dbReference type="EC" id="2.7.7.41" evidence="6 18"/>
<comment type="subcellular location">
    <subcellularLocation>
        <location evidence="2">Cell membrane</location>
        <topology evidence="2">Multi-pass membrane protein</topology>
    </subcellularLocation>
</comment>
<comment type="caution">
    <text evidence="20">The sequence shown here is derived from an EMBL/GenBank/DDBJ whole genome shotgun (WGS) entry which is preliminary data.</text>
</comment>
<keyword evidence="8" id="KW-1003">Cell membrane</keyword>
<feature type="transmembrane region" description="Helical" evidence="19">
    <location>
        <begin position="137"/>
        <end position="158"/>
    </location>
</feature>
<feature type="transmembrane region" description="Helical" evidence="19">
    <location>
        <begin position="12"/>
        <end position="41"/>
    </location>
</feature>
<evidence type="ECO:0000256" key="10">
    <source>
        <dbReference type="ARBA" id="ARBA00022679"/>
    </source>
</evidence>
<keyword evidence="16" id="KW-0594">Phospholipid biosynthesis</keyword>
<feature type="transmembrane region" description="Helical" evidence="19">
    <location>
        <begin position="204"/>
        <end position="224"/>
    </location>
</feature>
<evidence type="ECO:0000256" key="11">
    <source>
        <dbReference type="ARBA" id="ARBA00022692"/>
    </source>
</evidence>
<evidence type="ECO:0000256" key="14">
    <source>
        <dbReference type="ARBA" id="ARBA00023098"/>
    </source>
</evidence>
<evidence type="ECO:0000256" key="8">
    <source>
        <dbReference type="ARBA" id="ARBA00022475"/>
    </source>
</evidence>
<evidence type="ECO:0000256" key="15">
    <source>
        <dbReference type="ARBA" id="ARBA00023136"/>
    </source>
</evidence>
<dbReference type="EMBL" id="JACNIG010000229">
    <property type="protein sequence ID" value="MBC8432522.1"/>
    <property type="molecule type" value="Genomic_DNA"/>
</dbReference>
<feature type="transmembrane region" description="Helical" evidence="19">
    <location>
        <begin position="110"/>
        <end position="131"/>
    </location>
</feature>
<keyword evidence="17" id="KW-1208">Phospholipid metabolism</keyword>
<accession>A0A8J6P522</accession>
<evidence type="ECO:0000256" key="6">
    <source>
        <dbReference type="ARBA" id="ARBA00012487"/>
    </source>
</evidence>
<reference evidence="20 21" key="1">
    <citation type="submission" date="2020-08" db="EMBL/GenBank/DDBJ databases">
        <title>Bridging the membrane lipid divide: bacteria of the FCB group superphylum have the potential to synthesize archaeal ether lipids.</title>
        <authorList>
            <person name="Villanueva L."/>
            <person name="Von Meijenfeldt F.A.B."/>
            <person name="Westbye A.B."/>
            <person name="Yadav S."/>
            <person name="Hopmans E.C."/>
            <person name="Dutilh B.E."/>
            <person name="Sinninghe Damste J.S."/>
        </authorList>
    </citation>
    <scope>NUCLEOTIDE SEQUENCE [LARGE SCALE GENOMIC DNA]</scope>
    <source>
        <strain evidence="20">NIOZ-UU17</strain>
    </source>
</reference>
<dbReference type="PANTHER" id="PTHR46382">
    <property type="entry name" value="PHOSPHATIDATE CYTIDYLYLTRANSFERASE"/>
    <property type="match status" value="1"/>
</dbReference>
<gene>
    <name evidence="20" type="ORF">H8D96_11450</name>
</gene>
<dbReference type="GO" id="GO:0016024">
    <property type="term" value="P:CDP-diacylglycerol biosynthetic process"/>
    <property type="evidence" value="ECO:0007669"/>
    <property type="project" value="UniProtKB-UniPathway"/>
</dbReference>
<comment type="similarity">
    <text evidence="5 18">Belongs to the CDS family.</text>
</comment>
<evidence type="ECO:0000256" key="5">
    <source>
        <dbReference type="ARBA" id="ARBA00010185"/>
    </source>
</evidence>
<keyword evidence="12 18" id="KW-0548">Nucleotidyltransferase</keyword>
<dbReference type="PANTHER" id="PTHR46382:SF1">
    <property type="entry name" value="PHOSPHATIDATE CYTIDYLYLTRANSFERASE"/>
    <property type="match status" value="1"/>
</dbReference>
<dbReference type="AlphaFoldDB" id="A0A8J6P522"/>
<evidence type="ECO:0000256" key="2">
    <source>
        <dbReference type="ARBA" id="ARBA00004651"/>
    </source>
</evidence>
<sequence>MHLKRWITGLAALPFLFLLISKGGAFLFAVVIVIICILALWEYFRIVFHDRGGAPQGAIPALGYIAGCGIIWAAYIGSFEMIIGLIILNLIVCALISLTKFKTDAGVSEVITKQVLGIVYIPLFLSCLILIRNGAGGGTWIYFLLFIVFCGDVGAYHCGSSFGRHKLCPAVSPGKTIEGSIGGLAANLVVGALFKHFFLPLLPWGLSLLFFIATGVAGQVGDLFESQLKRVGNRKDSGALLPGHGGILDRIDALLFAAPVAYFFKEYIL</sequence>
<comment type="catalytic activity">
    <reaction evidence="1 18">
        <text>a 1,2-diacyl-sn-glycero-3-phosphate + CTP + H(+) = a CDP-1,2-diacyl-sn-glycerol + diphosphate</text>
        <dbReference type="Rhea" id="RHEA:16229"/>
        <dbReference type="ChEBI" id="CHEBI:15378"/>
        <dbReference type="ChEBI" id="CHEBI:33019"/>
        <dbReference type="ChEBI" id="CHEBI:37563"/>
        <dbReference type="ChEBI" id="CHEBI:58332"/>
        <dbReference type="ChEBI" id="CHEBI:58608"/>
        <dbReference type="EC" id="2.7.7.41"/>
    </reaction>
</comment>
<dbReference type="GO" id="GO:0005886">
    <property type="term" value="C:plasma membrane"/>
    <property type="evidence" value="ECO:0007669"/>
    <property type="project" value="UniProtKB-SubCell"/>
</dbReference>
<protein>
    <recommendedName>
        <fullName evidence="7 18">Phosphatidate cytidylyltransferase</fullName>
        <ecNumber evidence="6 18">2.7.7.41</ecNumber>
    </recommendedName>
</protein>
<feature type="transmembrane region" description="Helical" evidence="19">
    <location>
        <begin position="53"/>
        <end position="75"/>
    </location>
</feature>
<evidence type="ECO:0000313" key="21">
    <source>
        <dbReference type="Proteomes" id="UP000605201"/>
    </source>
</evidence>
<proteinExistence type="inferred from homology"/>
<keyword evidence="15 19" id="KW-0472">Membrane</keyword>
<evidence type="ECO:0000313" key="20">
    <source>
        <dbReference type="EMBL" id="MBC8432522.1"/>
    </source>
</evidence>
<evidence type="ECO:0000256" key="17">
    <source>
        <dbReference type="ARBA" id="ARBA00023264"/>
    </source>
</evidence>
<name>A0A8J6P522_9BACT</name>
<dbReference type="GO" id="GO:0004605">
    <property type="term" value="F:phosphatidate cytidylyltransferase activity"/>
    <property type="evidence" value="ECO:0007669"/>
    <property type="project" value="UniProtKB-EC"/>
</dbReference>
<evidence type="ECO:0000256" key="1">
    <source>
        <dbReference type="ARBA" id="ARBA00001698"/>
    </source>
</evidence>
<evidence type="ECO:0000256" key="12">
    <source>
        <dbReference type="ARBA" id="ARBA00022695"/>
    </source>
</evidence>
<keyword evidence="14" id="KW-0443">Lipid metabolism</keyword>
<keyword evidence="13 19" id="KW-1133">Transmembrane helix</keyword>
<evidence type="ECO:0000256" key="7">
    <source>
        <dbReference type="ARBA" id="ARBA00019373"/>
    </source>
</evidence>
<dbReference type="Proteomes" id="UP000605201">
    <property type="component" value="Unassembled WGS sequence"/>
</dbReference>
<feature type="transmembrane region" description="Helical" evidence="19">
    <location>
        <begin position="81"/>
        <end position="98"/>
    </location>
</feature>
<evidence type="ECO:0000256" key="16">
    <source>
        <dbReference type="ARBA" id="ARBA00023209"/>
    </source>
</evidence>
<evidence type="ECO:0000256" key="13">
    <source>
        <dbReference type="ARBA" id="ARBA00022989"/>
    </source>
</evidence>
<evidence type="ECO:0000256" key="18">
    <source>
        <dbReference type="RuleBase" id="RU003938"/>
    </source>
</evidence>
<dbReference type="Pfam" id="PF01148">
    <property type="entry name" value="CTP_transf_1"/>
    <property type="match status" value="1"/>
</dbReference>
<evidence type="ECO:0000256" key="3">
    <source>
        <dbReference type="ARBA" id="ARBA00005119"/>
    </source>
</evidence>
<evidence type="ECO:0000256" key="4">
    <source>
        <dbReference type="ARBA" id="ARBA00005189"/>
    </source>
</evidence>
<organism evidence="20 21">
    <name type="scientific">Candidatus Desulfatibia vada</name>
    <dbReference type="NCBI Taxonomy" id="2841696"/>
    <lineage>
        <taxon>Bacteria</taxon>
        <taxon>Pseudomonadati</taxon>
        <taxon>Thermodesulfobacteriota</taxon>
        <taxon>Desulfobacteria</taxon>
        <taxon>Desulfobacterales</taxon>
        <taxon>Desulfobacterales incertae sedis</taxon>
        <taxon>Candidatus Desulfatibia</taxon>
    </lineage>
</organism>
<evidence type="ECO:0000256" key="9">
    <source>
        <dbReference type="ARBA" id="ARBA00022516"/>
    </source>
</evidence>
<keyword evidence="10 18" id="KW-0808">Transferase</keyword>
<dbReference type="InterPro" id="IPR000374">
    <property type="entry name" value="PC_trans"/>
</dbReference>
<evidence type="ECO:0000256" key="19">
    <source>
        <dbReference type="SAM" id="Phobius"/>
    </source>
</evidence>
<comment type="pathway">
    <text evidence="3 18">Phospholipid metabolism; CDP-diacylglycerol biosynthesis; CDP-diacylglycerol from sn-glycerol 3-phosphate: step 3/3.</text>
</comment>
<dbReference type="UniPathway" id="UPA00557">
    <property type="reaction ID" value="UER00614"/>
</dbReference>
<comment type="pathway">
    <text evidence="4">Lipid metabolism.</text>
</comment>
<dbReference type="PROSITE" id="PS01315">
    <property type="entry name" value="CDS"/>
    <property type="match status" value="1"/>
</dbReference>
<keyword evidence="9" id="KW-0444">Lipid biosynthesis</keyword>